<sequence length="241" mass="25646">MQAAIRTRPQRDPCATACPGSSRIKNSITMQVRTPFSSSNLIRSFFYATQPQPVSSPPQLLLLLCLCPLMGSGTLAPLVSVDNSYSVFASDEPPLSTSESATTAFSETADPKNSLPPSEATTPCDGLLEEDCWFAESSADYAPIPWNTEENKTLVIPAQVSGSPSKSTTPPAVMIGIAQKAVDRGYSSKDHTSHIATGVTIAGIAILIVLVIVAFRTKAREPRPVRSIYLGVPPPDVELTV</sequence>
<evidence type="ECO:0000313" key="4">
    <source>
        <dbReference type="Proteomes" id="UP000424583"/>
    </source>
</evidence>
<dbReference type="Proteomes" id="UP000424583">
    <property type="component" value="Segment"/>
</dbReference>
<evidence type="ECO:0000256" key="1">
    <source>
        <dbReference type="SAM" id="MobiDB-lite"/>
    </source>
</evidence>
<name>A0A650BZA3_9ADEN</name>
<accession>A0A650BZA3</accession>
<feature type="compositionally biased region" description="Low complexity" evidence="1">
    <location>
        <begin position="96"/>
        <end position="108"/>
    </location>
</feature>
<protein>
    <submittedName>
        <fullName evidence="3">ORF25</fullName>
    </submittedName>
</protein>
<proteinExistence type="predicted"/>
<dbReference type="EMBL" id="MK572854">
    <property type="protein sequence ID" value="QGQ62575.1"/>
    <property type="molecule type" value="Genomic_DNA"/>
</dbReference>
<feature type="transmembrane region" description="Helical" evidence="2">
    <location>
        <begin position="60"/>
        <end position="79"/>
    </location>
</feature>
<keyword evidence="2" id="KW-0472">Membrane</keyword>
<evidence type="ECO:0000313" key="3">
    <source>
        <dbReference type="EMBL" id="QGQ62575.1"/>
    </source>
</evidence>
<reference evidence="3 4" key="1">
    <citation type="journal article" date="2019" name="Viruses">
        <title>Fowl Adenovirus (FAdV) Recombination with Intertypic Crossovers in Genomes of FAdV-D and FAdV-E, Displaying Hybrid Serological Phenotypes.</title>
        <authorList>
            <person name="Schachner A."/>
            <person name="Gonzalez G."/>
            <person name="Endler L."/>
            <person name="Ito K."/>
            <person name="Hess M."/>
        </authorList>
    </citation>
    <scope>NUCLEOTIDE SEQUENCE [LARGE SCALE GENOMIC DNA]</scope>
    <source>
        <strain evidence="3 4">T8-A</strain>
    </source>
</reference>
<keyword evidence="2" id="KW-1133">Transmembrane helix</keyword>
<organism evidence="3 4">
    <name type="scientific">Fowl aviadenovirus E</name>
    <dbReference type="NCBI Taxonomy" id="190065"/>
    <lineage>
        <taxon>Viruses</taxon>
        <taxon>Varidnaviria</taxon>
        <taxon>Bamfordvirae</taxon>
        <taxon>Preplasmiviricota</taxon>
        <taxon>Polisuviricotina</taxon>
        <taxon>Pharingeaviricetes</taxon>
        <taxon>Rowavirales</taxon>
        <taxon>Adenoviridae</taxon>
        <taxon>Aviadenovirus</taxon>
        <taxon>Aviadenovirus hepatitidis</taxon>
    </lineage>
</organism>
<evidence type="ECO:0000256" key="2">
    <source>
        <dbReference type="SAM" id="Phobius"/>
    </source>
</evidence>
<feature type="transmembrane region" description="Helical" evidence="2">
    <location>
        <begin position="195"/>
        <end position="215"/>
    </location>
</feature>
<keyword evidence="2" id="KW-0812">Transmembrane</keyword>
<feature type="region of interest" description="Disordered" evidence="1">
    <location>
        <begin position="91"/>
        <end position="121"/>
    </location>
</feature>